<accession>A0ABV0UJY8</accession>
<evidence type="ECO:0000313" key="3">
    <source>
        <dbReference type="Proteomes" id="UP001482620"/>
    </source>
</evidence>
<dbReference type="Proteomes" id="UP001482620">
    <property type="component" value="Unassembled WGS sequence"/>
</dbReference>
<reference evidence="2 3" key="1">
    <citation type="submission" date="2021-06" db="EMBL/GenBank/DDBJ databases">
        <authorList>
            <person name="Palmer J.M."/>
        </authorList>
    </citation>
    <scope>NUCLEOTIDE SEQUENCE [LARGE SCALE GENOMIC DNA]</scope>
    <source>
        <strain evidence="3">if_2019</strain>
        <tissue evidence="2">Muscle</tissue>
    </source>
</reference>
<comment type="caution">
    <text evidence="2">The sequence shown here is derived from an EMBL/GenBank/DDBJ whole genome shotgun (WGS) entry which is preliminary data.</text>
</comment>
<keyword evidence="1" id="KW-0812">Transmembrane</keyword>
<proteinExistence type="predicted"/>
<keyword evidence="1" id="KW-1133">Transmembrane helix</keyword>
<evidence type="ECO:0000256" key="1">
    <source>
        <dbReference type="SAM" id="Phobius"/>
    </source>
</evidence>
<protein>
    <submittedName>
        <fullName evidence="2">Uncharacterized protein</fullName>
    </submittedName>
</protein>
<keyword evidence="1" id="KW-0472">Membrane</keyword>
<sequence length="121" mass="14010">MFNGRQVWTAGRPVWYQNSVNTKPHWSDARLMKKTLLRWQQMLLQNLDVPFSINGAFTAVPLTHDAMGTNTPPYHHRCWLLNFVLIIIQIVLLLFGPSMISRNNLKCGHSTLFHFGSVHLR</sequence>
<name>A0ABV0UJY8_9TELE</name>
<feature type="transmembrane region" description="Helical" evidence="1">
    <location>
        <begin position="79"/>
        <end position="96"/>
    </location>
</feature>
<dbReference type="EMBL" id="JAHRIQ010073602">
    <property type="protein sequence ID" value="MEQ2245552.1"/>
    <property type="molecule type" value="Genomic_DNA"/>
</dbReference>
<gene>
    <name evidence="2" type="ORF">ILYODFUR_029097</name>
</gene>
<evidence type="ECO:0000313" key="2">
    <source>
        <dbReference type="EMBL" id="MEQ2245552.1"/>
    </source>
</evidence>
<keyword evidence="3" id="KW-1185">Reference proteome</keyword>
<organism evidence="2 3">
    <name type="scientific">Ilyodon furcidens</name>
    <name type="common">goldbreast splitfin</name>
    <dbReference type="NCBI Taxonomy" id="33524"/>
    <lineage>
        <taxon>Eukaryota</taxon>
        <taxon>Metazoa</taxon>
        <taxon>Chordata</taxon>
        <taxon>Craniata</taxon>
        <taxon>Vertebrata</taxon>
        <taxon>Euteleostomi</taxon>
        <taxon>Actinopterygii</taxon>
        <taxon>Neopterygii</taxon>
        <taxon>Teleostei</taxon>
        <taxon>Neoteleostei</taxon>
        <taxon>Acanthomorphata</taxon>
        <taxon>Ovalentaria</taxon>
        <taxon>Atherinomorphae</taxon>
        <taxon>Cyprinodontiformes</taxon>
        <taxon>Goodeidae</taxon>
        <taxon>Ilyodon</taxon>
    </lineage>
</organism>